<protein>
    <submittedName>
        <fullName evidence="2">Uncharacterized protein</fullName>
    </submittedName>
</protein>
<feature type="region of interest" description="Disordered" evidence="1">
    <location>
        <begin position="56"/>
        <end position="79"/>
    </location>
</feature>
<organism evidence="2 3">
    <name type="scientific">Aldrovandia affinis</name>
    <dbReference type="NCBI Taxonomy" id="143900"/>
    <lineage>
        <taxon>Eukaryota</taxon>
        <taxon>Metazoa</taxon>
        <taxon>Chordata</taxon>
        <taxon>Craniata</taxon>
        <taxon>Vertebrata</taxon>
        <taxon>Euteleostomi</taxon>
        <taxon>Actinopterygii</taxon>
        <taxon>Neopterygii</taxon>
        <taxon>Teleostei</taxon>
        <taxon>Notacanthiformes</taxon>
        <taxon>Halosauridae</taxon>
        <taxon>Aldrovandia</taxon>
    </lineage>
</organism>
<proteinExistence type="predicted"/>
<dbReference type="Proteomes" id="UP001221898">
    <property type="component" value="Unassembled WGS sequence"/>
</dbReference>
<sequence>MQWPTGGEQNKKCAISDCPRELPEFPRPLSPGARGTWGGGRLRRCQAQERGRSLSVFLGAESTAPNAEPGRDAETSGRPLPSICWRFGPPIPPLPAPPPPEEHRVPQTPLPCGLASRQTSSPYISSLQHSRWHLATLTTRGFQENSRDCPPSHGSNLFAPPSPWLWGNTATLGLGGSRPCARGRGGLQLIRSAGGWSGAQRKGTQMVNGQSLLFHPGSPGWPRL</sequence>
<feature type="region of interest" description="Disordered" evidence="1">
    <location>
        <begin position="1"/>
        <end position="42"/>
    </location>
</feature>
<evidence type="ECO:0000313" key="3">
    <source>
        <dbReference type="Proteomes" id="UP001221898"/>
    </source>
</evidence>
<dbReference type="EMBL" id="JAINUG010000017">
    <property type="protein sequence ID" value="KAJ8413012.1"/>
    <property type="molecule type" value="Genomic_DNA"/>
</dbReference>
<evidence type="ECO:0000256" key="1">
    <source>
        <dbReference type="SAM" id="MobiDB-lite"/>
    </source>
</evidence>
<comment type="caution">
    <text evidence="2">The sequence shown here is derived from an EMBL/GenBank/DDBJ whole genome shotgun (WGS) entry which is preliminary data.</text>
</comment>
<gene>
    <name evidence="2" type="ORF">AAFF_G00105940</name>
</gene>
<accession>A0AAD7T220</accession>
<name>A0AAD7T220_9TELE</name>
<evidence type="ECO:0000313" key="2">
    <source>
        <dbReference type="EMBL" id="KAJ8413012.1"/>
    </source>
</evidence>
<reference evidence="2" key="1">
    <citation type="journal article" date="2023" name="Science">
        <title>Genome structures resolve the early diversification of teleost fishes.</title>
        <authorList>
            <person name="Parey E."/>
            <person name="Louis A."/>
            <person name="Montfort J."/>
            <person name="Bouchez O."/>
            <person name="Roques C."/>
            <person name="Iampietro C."/>
            <person name="Lluch J."/>
            <person name="Castinel A."/>
            <person name="Donnadieu C."/>
            <person name="Desvignes T."/>
            <person name="Floi Bucao C."/>
            <person name="Jouanno E."/>
            <person name="Wen M."/>
            <person name="Mejri S."/>
            <person name="Dirks R."/>
            <person name="Jansen H."/>
            <person name="Henkel C."/>
            <person name="Chen W.J."/>
            <person name="Zahm M."/>
            <person name="Cabau C."/>
            <person name="Klopp C."/>
            <person name="Thompson A.W."/>
            <person name="Robinson-Rechavi M."/>
            <person name="Braasch I."/>
            <person name="Lecointre G."/>
            <person name="Bobe J."/>
            <person name="Postlethwait J.H."/>
            <person name="Berthelot C."/>
            <person name="Roest Crollius H."/>
            <person name="Guiguen Y."/>
        </authorList>
    </citation>
    <scope>NUCLEOTIDE SEQUENCE</scope>
    <source>
        <strain evidence="2">NC1722</strain>
    </source>
</reference>
<keyword evidence="3" id="KW-1185">Reference proteome</keyword>
<dbReference type="AlphaFoldDB" id="A0AAD7T220"/>